<feature type="transmembrane region" description="Helical" evidence="1">
    <location>
        <begin position="76"/>
        <end position="96"/>
    </location>
</feature>
<dbReference type="GO" id="GO:0005886">
    <property type="term" value="C:plasma membrane"/>
    <property type="evidence" value="ECO:0007669"/>
    <property type="project" value="UniProtKB-SubCell"/>
</dbReference>
<evidence type="ECO:0000313" key="3">
    <source>
        <dbReference type="Proteomes" id="UP000075321"/>
    </source>
</evidence>
<reference evidence="2 3" key="1">
    <citation type="submission" date="2016-02" db="EMBL/GenBank/DDBJ databases">
        <title>Genome sequence of Halalkalicoccus paucihalophilus DSM 24557.</title>
        <authorList>
            <person name="Poehlein A."/>
            <person name="Daniel R."/>
        </authorList>
    </citation>
    <scope>NUCLEOTIDE SEQUENCE [LARGE SCALE GENOMIC DNA]</scope>
    <source>
        <strain evidence="2 3">DSM 24557</strain>
    </source>
</reference>
<keyword evidence="1" id="KW-0472">Membrane</keyword>
<organism evidence="2 3">
    <name type="scientific">Halalkalicoccus paucihalophilus</name>
    <dbReference type="NCBI Taxonomy" id="1008153"/>
    <lineage>
        <taxon>Archaea</taxon>
        <taxon>Methanobacteriati</taxon>
        <taxon>Methanobacteriota</taxon>
        <taxon>Stenosarchaea group</taxon>
        <taxon>Halobacteria</taxon>
        <taxon>Halobacteriales</taxon>
        <taxon>Halococcaceae</taxon>
        <taxon>Halalkalicoccus</taxon>
    </lineage>
</organism>
<accession>A0A151AJU8</accession>
<keyword evidence="3" id="KW-1185">Reference proteome</keyword>
<evidence type="ECO:0000256" key="1">
    <source>
        <dbReference type="SAM" id="Phobius"/>
    </source>
</evidence>
<dbReference type="Pfam" id="PF12679">
    <property type="entry name" value="ABC2_membrane_2"/>
    <property type="match status" value="1"/>
</dbReference>
<feature type="transmembrane region" description="Helical" evidence="1">
    <location>
        <begin position="148"/>
        <end position="166"/>
    </location>
</feature>
<sequence length="174" mass="17736">MVVGTAVGRAAVVAVASLSGVLAAALVFLAVGGTLDPLEALAFCALVVLLGTAYSGLAVGVSAASKTTSRAMTGSVIAFLLTVSWSSIPRLVRYVLGGFSTPSGPPPEWSAVFATLGPVDAYSTLAAGFREGGGTLVRSSDAFYHTTWFALAVLLCWATMPVALGYRRFEGADL</sequence>
<proteinExistence type="predicted"/>
<dbReference type="AlphaFoldDB" id="A0A151AJU8"/>
<dbReference type="GO" id="GO:0140359">
    <property type="term" value="F:ABC-type transporter activity"/>
    <property type="evidence" value="ECO:0007669"/>
    <property type="project" value="InterPro"/>
</dbReference>
<dbReference type="PATRIC" id="fig|1008153.3.peg.547"/>
<protein>
    <submittedName>
        <fullName evidence="2">ABC-2 family transporter protein</fullName>
    </submittedName>
</protein>
<evidence type="ECO:0000313" key="2">
    <source>
        <dbReference type="EMBL" id="KYH27872.1"/>
    </source>
</evidence>
<name>A0A151AJU8_9EURY</name>
<dbReference type="EMBL" id="LTAZ01000001">
    <property type="protein sequence ID" value="KYH27872.1"/>
    <property type="molecule type" value="Genomic_DNA"/>
</dbReference>
<keyword evidence="1" id="KW-1133">Transmembrane helix</keyword>
<dbReference type="Proteomes" id="UP000075321">
    <property type="component" value="Unassembled WGS sequence"/>
</dbReference>
<feature type="transmembrane region" description="Helical" evidence="1">
    <location>
        <begin position="12"/>
        <end position="34"/>
    </location>
</feature>
<feature type="transmembrane region" description="Helical" evidence="1">
    <location>
        <begin position="40"/>
        <end position="64"/>
    </location>
</feature>
<keyword evidence="1" id="KW-0812">Transmembrane</keyword>
<comment type="caution">
    <text evidence="2">The sequence shown here is derived from an EMBL/GenBank/DDBJ whole genome shotgun (WGS) entry which is preliminary data.</text>
</comment>
<gene>
    <name evidence="2" type="ORF">HAPAU_05470</name>
</gene>